<organism evidence="1 2">
    <name type="scientific">Marmota monax</name>
    <name type="common">Woodchuck</name>
    <dbReference type="NCBI Taxonomy" id="9995"/>
    <lineage>
        <taxon>Eukaryota</taxon>
        <taxon>Metazoa</taxon>
        <taxon>Chordata</taxon>
        <taxon>Craniata</taxon>
        <taxon>Vertebrata</taxon>
        <taxon>Euteleostomi</taxon>
        <taxon>Mammalia</taxon>
        <taxon>Eutheria</taxon>
        <taxon>Euarchontoglires</taxon>
        <taxon>Glires</taxon>
        <taxon>Rodentia</taxon>
        <taxon>Sciuromorpha</taxon>
        <taxon>Sciuridae</taxon>
        <taxon>Xerinae</taxon>
        <taxon>Marmotini</taxon>
        <taxon>Marmota</taxon>
    </lineage>
</organism>
<dbReference type="Proteomes" id="UP000335636">
    <property type="component" value="Unassembled WGS sequence"/>
</dbReference>
<proteinExistence type="predicted"/>
<feature type="non-terminal residue" evidence="1">
    <location>
        <position position="58"/>
    </location>
</feature>
<dbReference type="InterPro" id="IPR026172">
    <property type="entry name" value="GSAP_fam"/>
</dbReference>
<accession>A0A5E4C009</accession>
<dbReference type="GO" id="GO:0005802">
    <property type="term" value="C:trans-Golgi network"/>
    <property type="evidence" value="ECO:0007669"/>
    <property type="project" value="TreeGrafter"/>
</dbReference>
<dbReference type="GO" id="GO:1902004">
    <property type="term" value="P:positive regulation of amyloid-beta formation"/>
    <property type="evidence" value="ECO:0007669"/>
    <property type="project" value="TreeGrafter"/>
</dbReference>
<protein>
    <submittedName>
        <fullName evidence="1">Uncharacterized protein</fullName>
    </submittedName>
</protein>
<dbReference type="AlphaFoldDB" id="A0A5E4C009"/>
<comment type="caution">
    <text evidence="1">The sequence shown here is derived from an EMBL/GenBank/DDBJ whole genome shotgun (WGS) entry which is preliminary data.</text>
</comment>
<dbReference type="PANTHER" id="PTHR13630">
    <property type="entry name" value="GAMMA-SECRETASE-ACTIVATING PROTEIN"/>
    <property type="match status" value="1"/>
</dbReference>
<dbReference type="PANTHER" id="PTHR13630:SF1">
    <property type="entry name" value="GAMMA-SECRETASE-ACTIVATING PROTEIN"/>
    <property type="match status" value="1"/>
</dbReference>
<name>A0A5E4C009_MARMO</name>
<sequence>MALRLVADFDLRKDVLPWLRAQRAASAAPGAEDVLETNYESLRVLNVERNGNIIYNYK</sequence>
<evidence type="ECO:0000313" key="2">
    <source>
        <dbReference type="Proteomes" id="UP000335636"/>
    </source>
</evidence>
<keyword evidence="2" id="KW-1185">Reference proteome</keyword>
<evidence type="ECO:0000313" key="1">
    <source>
        <dbReference type="EMBL" id="VTJ74192.1"/>
    </source>
</evidence>
<reference evidence="1" key="1">
    <citation type="submission" date="2019-04" db="EMBL/GenBank/DDBJ databases">
        <authorList>
            <person name="Alioto T."/>
            <person name="Alioto T."/>
        </authorList>
    </citation>
    <scope>NUCLEOTIDE SEQUENCE [LARGE SCALE GENOMIC DNA]</scope>
</reference>
<gene>
    <name evidence="1" type="ORF">MONAX_5E042381</name>
</gene>
<dbReference type="EMBL" id="CABDUW010000722">
    <property type="protein sequence ID" value="VTJ74192.1"/>
    <property type="molecule type" value="Genomic_DNA"/>
</dbReference>